<accession>A0A971IDP3</accession>
<evidence type="ECO:0000256" key="1">
    <source>
        <dbReference type="ARBA" id="ARBA00022801"/>
    </source>
</evidence>
<feature type="domain" description="AB hydrolase-1" evidence="3">
    <location>
        <begin position="30"/>
        <end position="266"/>
    </location>
</feature>
<reference evidence="4" key="2">
    <citation type="submission" date="2020-01" db="EMBL/GenBank/DDBJ databases">
        <authorList>
            <person name="Campanaro S."/>
        </authorList>
    </citation>
    <scope>NUCLEOTIDE SEQUENCE</scope>
    <source>
        <strain evidence="4">AS01afH2WH_6</strain>
    </source>
</reference>
<evidence type="ECO:0000256" key="2">
    <source>
        <dbReference type="SAM" id="MobiDB-lite"/>
    </source>
</evidence>
<name>A0A971IDP3_9BIFI</name>
<gene>
    <name evidence="4" type="ORF">GXW98_07715</name>
</gene>
<comment type="caution">
    <text evidence="4">The sequence shown here is derived from an EMBL/GenBank/DDBJ whole genome shotgun (WGS) entry which is preliminary data.</text>
</comment>
<dbReference type="InterPro" id="IPR050266">
    <property type="entry name" value="AB_hydrolase_sf"/>
</dbReference>
<keyword evidence="1 4" id="KW-0378">Hydrolase</keyword>
<proteinExistence type="predicted"/>
<evidence type="ECO:0000313" key="4">
    <source>
        <dbReference type="EMBL" id="NLT80153.1"/>
    </source>
</evidence>
<dbReference type="InterPro" id="IPR000073">
    <property type="entry name" value="AB_hydrolase_1"/>
</dbReference>
<dbReference type="PANTHER" id="PTHR43798:SF31">
    <property type="entry name" value="AB HYDROLASE SUPERFAMILY PROTEIN YCLE"/>
    <property type="match status" value="1"/>
</dbReference>
<dbReference type="SUPFAM" id="SSF53474">
    <property type="entry name" value="alpha/beta-Hydrolases"/>
    <property type="match status" value="1"/>
</dbReference>
<dbReference type="Proteomes" id="UP000767327">
    <property type="component" value="Unassembled WGS sequence"/>
</dbReference>
<dbReference type="RefSeq" id="WP_273174218.1">
    <property type="nucleotide sequence ID" value="NZ_JAAXZR010000025.1"/>
</dbReference>
<protein>
    <submittedName>
        <fullName evidence="4">Alpha/beta hydrolase</fullName>
    </submittedName>
</protein>
<reference evidence="4" key="1">
    <citation type="journal article" date="2020" name="Biotechnol. Biofuels">
        <title>New insights from the biogas microbiome by comprehensive genome-resolved metagenomics of nearly 1600 species originating from multiple anaerobic digesters.</title>
        <authorList>
            <person name="Campanaro S."/>
            <person name="Treu L."/>
            <person name="Rodriguez-R L.M."/>
            <person name="Kovalovszki A."/>
            <person name="Ziels R.M."/>
            <person name="Maus I."/>
            <person name="Zhu X."/>
            <person name="Kougias P.G."/>
            <person name="Basile A."/>
            <person name="Luo G."/>
            <person name="Schluter A."/>
            <person name="Konstantinidis K.T."/>
            <person name="Angelidaki I."/>
        </authorList>
    </citation>
    <scope>NUCLEOTIDE SEQUENCE</scope>
    <source>
        <strain evidence="4">AS01afH2WH_6</strain>
    </source>
</reference>
<dbReference type="InterPro" id="IPR029058">
    <property type="entry name" value="AB_hydrolase_fold"/>
</dbReference>
<dbReference type="PANTHER" id="PTHR43798">
    <property type="entry name" value="MONOACYLGLYCEROL LIPASE"/>
    <property type="match status" value="1"/>
</dbReference>
<feature type="region of interest" description="Disordered" evidence="2">
    <location>
        <begin position="1"/>
        <end position="22"/>
    </location>
</feature>
<feature type="compositionally biased region" description="Polar residues" evidence="2">
    <location>
        <begin position="1"/>
        <end position="13"/>
    </location>
</feature>
<dbReference type="AlphaFoldDB" id="A0A971IDP3"/>
<dbReference type="GO" id="GO:0016787">
    <property type="term" value="F:hydrolase activity"/>
    <property type="evidence" value="ECO:0007669"/>
    <property type="project" value="UniProtKB-KW"/>
</dbReference>
<dbReference type="Gene3D" id="3.40.50.1820">
    <property type="entry name" value="alpha/beta hydrolase"/>
    <property type="match status" value="1"/>
</dbReference>
<sequence>MIQSASLRTTTDGGRTLSGRSFGPADGTPILFIAGAATGKSMSFGDEFLDAFNIRLLTMDRPGMGDSIGYEDRTLNSTSNDYRVFVEQALGMRGASVPVIANSQGGVFGLSAALHGWVSRLVLASPADEVSNPTIHAMLPHEATQLADIACSDPEQAANMLASFTAQDMETMVINGSHPSDQAFYQQPVFLSLYRKALEEGFAQDGKGYVADTMIAMRPWNLKLTDIHVPTTILYGAHDQSHSPDKTATLASRIPTAKRVVIDNAGGALLWTHSKQVLRAALEN</sequence>
<evidence type="ECO:0000259" key="3">
    <source>
        <dbReference type="Pfam" id="PF12697"/>
    </source>
</evidence>
<dbReference type="EMBL" id="JAAXZR010000025">
    <property type="protein sequence ID" value="NLT80153.1"/>
    <property type="molecule type" value="Genomic_DNA"/>
</dbReference>
<evidence type="ECO:0000313" key="5">
    <source>
        <dbReference type="Proteomes" id="UP000767327"/>
    </source>
</evidence>
<organism evidence="4 5">
    <name type="scientific">Bifidobacterium crudilactis</name>
    <dbReference type="NCBI Taxonomy" id="327277"/>
    <lineage>
        <taxon>Bacteria</taxon>
        <taxon>Bacillati</taxon>
        <taxon>Actinomycetota</taxon>
        <taxon>Actinomycetes</taxon>
        <taxon>Bifidobacteriales</taxon>
        <taxon>Bifidobacteriaceae</taxon>
        <taxon>Bifidobacterium</taxon>
    </lineage>
</organism>
<dbReference type="Pfam" id="PF12697">
    <property type="entry name" value="Abhydrolase_6"/>
    <property type="match status" value="1"/>
</dbReference>
<dbReference type="GO" id="GO:0016020">
    <property type="term" value="C:membrane"/>
    <property type="evidence" value="ECO:0007669"/>
    <property type="project" value="TreeGrafter"/>
</dbReference>